<keyword evidence="1" id="KW-0732">Signal</keyword>
<dbReference type="EMBL" id="QFRJ01000007">
    <property type="protein sequence ID" value="PWH85250.1"/>
    <property type="molecule type" value="Genomic_DNA"/>
</dbReference>
<name>A0A2U2XBX4_9FLAO</name>
<evidence type="ECO:0000313" key="3">
    <source>
        <dbReference type="Proteomes" id="UP000245370"/>
    </source>
</evidence>
<protein>
    <submittedName>
        <fullName evidence="2">Uncharacterized protein</fullName>
    </submittedName>
</protein>
<feature type="signal peptide" evidence="1">
    <location>
        <begin position="1"/>
        <end position="27"/>
    </location>
</feature>
<dbReference type="PROSITE" id="PS51257">
    <property type="entry name" value="PROKAR_LIPOPROTEIN"/>
    <property type="match status" value="1"/>
</dbReference>
<accession>A0A2U2XBX4</accession>
<gene>
    <name evidence="2" type="ORF">DIT68_09945</name>
</gene>
<keyword evidence="3" id="KW-1185">Reference proteome</keyword>
<feature type="chain" id="PRO_5015513792" evidence="1">
    <location>
        <begin position="28"/>
        <end position="290"/>
    </location>
</feature>
<proteinExistence type="predicted"/>
<organism evidence="2 3">
    <name type="scientific">Brumimicrobium oceani</name>
    <dbReference type="NCBI Taxonomy" id="2100725"/>
    <lineage>
        <taxon>Bacteria</taxon>
        <taxon>Pseudomonadati</taxon>
        <taxon>Bacteroidota</taxon>
        <taxon>Flavobacteriia</taxon>
        <taxon>Flavobacteriales</taxon>
        <taxon>Crocinitomicaceae</taxon>
        <taxon>Brumimicrobium</taxon>
    </lineage>
</organism>
<reference evidence="2 3" key="1">
    <citation type="submission" date="2018-05" db="EMBL/GenBank/DDBJ databases">
        <title>Brumimicrobium oceani sp. nov., isolated from coastal sediment.</title>
        <authorList>
            <person name="Kou Y."/>
        </authorList>
    </citation>
    <scope>NUCLEOTIDE SEQUENCE [LARGE SCALE GENOMIC DNA]</scope>
    <source>
        <strain evidence="2 3">C305</strain>
    </source>
</reference>
<comment type="caution">
    <text evidence="2">The sequence shown here is derived from an EMBL/GenBank/DDBJ whole genome shotgun (WGS) entry which is preliminary data.</text>
</comment>
<reference evidence="2 3" key="2">
    <citation type="submission" date="2018-05" db="EMBL/GenBank/DDBJ databases">
        <authorList>
            <person name="Lanie J.A."/>
            <person name="Ng W.-L."/>
            <person name="Kazmierczak K.M."/>
            <person name="Andrzejewski T.M."/>
            <person name="Davidsen T.M."/>
            <person name="Wayne K.J."/>
            <person name="Tettelin H."/>
            <person name="Glass J.I."/>
            <person name="Rusch D."/>
            <person name="Podicherti R."/>
            <person name="Tsui H.-C.T."/>
            <person name="Winkler M.E."/>
        </authorList>
    </citation>
    <scope>NUCLEOTIDE SEQUENCE [LARGE SCALE GENOMIC DNA]</scope>
    <source>
        <strain evidence="2 3">C305</strain>
    </source>
</reference>
<dbReference type="AlphaFoldDB" id="A0A2U2XBX4"/>
<sequence>MLKFKQINMYKFWILSVFFLFACTSHSQNKIASLPPALVESSALIKHKCSFLSLNDSGNKAKILVFNKKGKIKHSCVLRNATNVDWEAMAYDGKEFLYIGDIGNNENKRKDLVVYKVRIDEVLNNKSVEAEKISFHYPEQSNFPPEEAQLYYDAEAMVVKENVLGESELLIFTKNRTVPFDGISKIYSLPLVPGEYEAKLLTNLHLPATNWREESITDAAFYNQDELYILTYAKLYMYKYENEKWVQKKEYLHDSWTQKEGIAVDKKHIYLTDENESGIFTSNYLYKLKK</sequence>
<evidence type="ECO:0000256" key="1">
    <source>
        <dbReference type="SAM" id="SignalP"/>
    </source>
</evidence>
<evidence type="ECO:0000313" key="2">
    <source>
        <dbReference type="EMBL" id="PWH85250.1"/>
    </source>
</evidence>
<dbReference type="Proteomes" id="UP000245370">
    <property type="component" value="Unassembled WGS sequence"/>
</dbReference>